<reference evidence="2" key="1">
    <citation type="submission" date="2017-05" db="EMBL/GenBank/DDBJ databases">
        <authorList>
            <person name="Sharma S."/>
            <person name="Sidhu C."/>
            <person name="Pinnaka A.K."/>
        </authorList>
    </citation>
    <scope>NUCLEOTIDE SEQUENCE [LARGE SCALE GENOMIC DNA]</scope>
    <source>
        <strain evidence="2">AK93</strain>
    </source>
</reference>
<comment type="caution">
    <text evidence="1">The sequence shown here is derived from an EMBL/GenBank/DDBJ whole genome shotgun (WGS) entry which is preliminary data.</text>
</comment>
<dbReference type="AlphaFoldDB" id="A0A3E0WKT2"/>
<dbReference type="Proteomes" id="UP000256763">
    <property type="component" value="Unassembled WGS sequence"/>
</dbReference>
<evidence type="ECO:0000313" key="1">
    <source>
        <dbReference type="EMBL" id="RFA33562.1"/>
    </source>
</evidence>
<gene>
    <name evidence="1" type="ORF">CAL65_17050</name>
</gene>
<name>A0A3E0WKT2_9GAMM</name>
<protein>
    <submittedName>
        <fullName evidence="1">Uncharacterized protein</fullName>
    </submittedName>
</protein>
<accession>A0A3E0WKT2</accession>
<proteinExistence type="predicted"/>
<organism evidence="1 2">
    <name type="scientific">Alkalilimnicola ehrlichii</name>
    <dbReference type="NCBI Taxonomy" id="351052"/>
    <lineage>
        <taxon>Bacteria</taxon>
        <taxon>Pseudomonadati</taxon>
        <taxon>Pseudomonadota</taxon>
        <taxon>Gammaproteobacteria</taxon>
        <taxon>Chromatiales</taxon>
        <taxon>Ectothiorhodospiraceae</taxon>
        <taxon>Alkalilimnicola</taxon>
    </lineage>
</organism>
<keyword evidence="2" id="KW-1185">Reference proteome</keyword>
<dbReference type="OrthoDB" id="9875305at2"/>
<dbReference type="EMBL" id="NFZW01000020">
    <property type="protein sequence ID" value="RFA33562.1"/>
    <property type="molecule type" value="Genomic_DNA"/>
</dbReference>
<sequence length="1002" mass="109667">MGKIIQYQTSVLNTALALRERLRRIPLCVPDEFITPLGPSVVSGISFGYAFARLVDETQTVFVRDSFPPPGPVQPRIEYITGAKRVQLVQPATVSVATLDDLAQGGTDGPSNPQALDVHIVFSLQVRNVDNEVYFTISFTGIEGGPTGLDLAAIEGRLRARLSPSNLQINVGALTELGDTPTIANCGLSATLREHQTMEIADPGNALRVLDAESVLVLRLEIGNYPVSSDAWETFYTDTESVIDLGPSGIETRRWAIIADPYFVTEAAKRTVGARMRRRRNVRVLDEIGAAWKASGPEQGQVMLSFRADAIDACNLGALGSFDIGLDVQVRVELTAIPSTNRDPYDPGALQQFIKVNTWKNDLDTAACTLLITTFWPYVGAHLIDQERSSWGGYVGGFLLPILIPIVALIEMNRGGRIDPPLDTCMRPHSDRDEFLCTRAFTSTALPGGGFPELSRLVARPDAIILSGTTFWQRRLARDYDLRSLDVEPFRLETPHLPCGAASSAGLALAGEHSEAFARLKATITLFFEPHSSTGERFNFISTSRTALITPTMCMPRVRPEDDPLNVFAPYIQLEPPSPFVATVTVEVPLDRIPQEYFDNPYPCRVLIQTSRGTRLITLPAIARPASDTVRSAALGAWAEAVNRCYAKQAQFSPKWIIDPADRIRERHLWEFVVTGLAPREPIAVETLAGRTLIRSFARSSGLARGHILLGREEYEGQLRWRNERPAEGEDTVSTTDAVAALEERRRLAIDVRQTQWLELARLDAPDYLAHAAFRVGTEPRLAVLTTAGVAIFAPSASSNPLQIARASLFGGRGLLAREGEIRVWGDDGIHDLSVNTETGDLIVRDHLPGATDALVEIGEQVFALREGRVEQLGYGFVESEETLPPEFLAANNERLFVGGSNEMRVYAVDGADVSPIGAYRMPGLRGFEGFALDGAGAPLLIRRDQGYALVELGELEEPTLVTEYTDRPYSADAAALGDLLIVPEPDNESLVVLRRGSTAWQ</sequence>
<evidence type="ECO:0000313" key="2">
    <source>
        <dbReference type="Proteomes" id="UP000256763"/>
    </source>
</evidence>
<dbReference type="RefSeq" id="WP_116302929.1">
    <property type="nucleotide sequence ID" value="NZ_NFZV01000015.1"/>
</dbReference>